<proteinExistence type="predicted"/>
<evidence type="ECO:0000313" key="2">
    <source>
        <dbReference type="Proteomes" id="UP000006738"/>
    </source>
</evidence>
<dbReference type="HOGENOM" id="CLU_3266933_0_0_4"/>
<dbReference type="KEGG" id="bpl:BURPS1106A_0745"/>
<evidence type="ECO:0000313" key="1">
    <source>
        <dbReference type="EMBL" id="ABN92141.1"/>
    </source>
</evidence>
<sequence length="41" mass="4847">MVRCRRNDIERHFKRGFRYCSSFGITRLILRNDCRGTAIAG</sequence>
<name>A3NRQ6_BURP0</name>
<organism evidence="1 2">
    <name type="scientific">Burkholderia pseudomallei (strain 1106a)</name>
    <dbReference type="NCBI Taxonomy" id="357348"/>
    <lineage>
        <taxon>Bacteria</taxon>
        <taxon>Pseudomonadati</taxon>
        <taxon>Pseudomonadota</taxon>
        <taxon>Betaproteobacteria</taxon>
        <taxon>Burkholderiales</taxon>
        <taxon>Burkholderiaceae</taxon>
        <taxon>Burkholderia</taxon>
        <taxon>pseudomallei group</taxon>
    </lineage>
</organism>
<protein>
    <submittedName>
        <fullName evidence="1">Uncharacterized protein</fullName>
    </submittedName>
</protein>
<accession>A3NRQ6</accession>
<dbReference type="EMBL" id="CP000572">
    <property type="protein sequence ID" value="ABN92141.1"/>
    <property type="molecule type" value="Genomic_DNA"/>
</dbReference>
<reference evidence="1 2" key="1">
    <citation type="submission" date="2007-02" db="EMBL/GenBank/DDBJ databases">
        <authorList>
            <person name="DeShazer D."/>
            <person name="Woods D.E."/>
            <person name="Nierman W.C."/>
        </authorList>
    </citation>
    <scope>NUCLEOTIDE SEQUENCE [LARGE SCALE GENOMIC DNA]</scope>
    <source>
        <strain evidence="1 2">1106a</strain>
    </source>
</reference>
<gene>
    <name evidence="1" type="ordered locus">BURPS1106A_0745</name>
</gene>
<dbReference type="AlphaFoldDB" id="A3NRQ6"/>
<dbReference type="Proteomes" id="UP000006738">
    <property type="component" value="Chromosome I"/>
</dbReference>